<feature type="compositionally biased region" description="Basic residues" evidence="2">
    <location>
        <begin position="9"/>
        <end position="28"/>
    </location>
</feature>
<name>A0A5J6MEG1_9PROT</name>
<dbReference type="NCBIfam" id="NF003501">
    <property type="entry name" value="PRK05170.1-5"/>
    <property type="match status" value="1"/>
</dbReference>
<dbReference type="InterPro" id="IPR005358">
    <property type="entry name" value="Puta_zinc/iron-chelating_dom"/>
</dbReference>
<dbReference type="PANTHER" id="PTHR37421">
    <property type="entry name" value="UPF0260 PROTEIN YCGN"/>
    <property type="match status" value="1"/>
</dbReference>
<dbReference type="InterPro" id="IPR008228">
    <property type="entry name" value="UCP006173"/>
</dbReference>
<dbReference type="EMBL" id="CP042906">
    <property type="protein sequence ID" value="QEX14755.1"/>
    <property type="molecule type" value="Genomic_DNA"/>
</dbReference>
<dbReference type="KEGG" id="htq:FRZ44_00300"/>
<evidence type="ECO:0000313" key="4">
    <source>
        <dbReference type="Proteomes" id="UP000326202"/>
    </source>
</evidence>
<evidence type="ECO:0000256" key="2">
    <source>
        <dbReference type="SAM" id="MobiDB-lite"/>
    </source>
</evidence>
<dbReference type="OrthoDB" id="9786855at2"/>
<keyword evidence="4" id="KW-1185">Reference proteome</keyword>
<organism evidence="3 4">
    <name type="scientific">Hypericibacter terrae</name>
    <dbReference type="NCBI Taxonomy" id="2602015"/>
    <lineage>
        <taxon>Bacteria</taxon>
        <taxon>Pseudomonadati</taxon>
        <taxon>Pseudomonadota</taxon>
        <taxon>Alphaproteobacteria</taxon>
        <taxon>Rhodospirillales</taxon>
        <taxon>Dongiaceae</taxon>
        <taxon>Hypericibacter</taxon>
    </lineage>
</organism>
<evidence type="ECO:0000313" key="3">
    <source>
        <dbReference type="EMBL" id="QEX14755.1"/>
    </source>
</evidence>
<proteinExistence type="inferred from homology"/>
<dbReference type="HAMAP" id="MF_00676">
    <property type="entry name" value="UPF0260"/>
    <property type="match status" value="1"/>
</dbReference>
<feature type="region of interest" description="Disordered" evidence="2">
    <location>
        <begin position="9"/>
        <end position="31"/>
    </location>
</feature>
<gene>
    <name evidence="3" type="ORF">FRZ44_00300</name>
</gene>
<dbReference type="Proteomes" id="UP000326202">
    <property type="component" value="Chromosome"/>
</dbReference>
<dbReference type="AlphaFoldDB" id="A0A5J6MEG1"/>
<dbReference type="Pfam" id="PF03692">
    <property type="entry name" value="CxxCxxCC"/>
    <property type="match status" value="1"/>
</dbReference>
<dbReference type="PANTHER" id="PTHR37421:SF1">
    <property type="entry name" value="UPF0260 PROTEIN YCGN"/>
    <property type="match status" value="1"/>
</dbReference>
<protein>
    <recommendedName>
        <fullName evidence="1">UPF0260 protein FRZ44_00300</fullName>
    </recommendedName>
</protein>
<comment type="similarity">
    <text evidence="1">Belongs to the UPF0260 family.</text>
</comment>
<accession>A0A5J6MEG1</accession>
<reference evidence="3 4" key="1">
    <citation type="submission" date="2019-08" db="EMBL/GenBank/DDBJ databases">
        <title>Hyperibacter terrae gen. nov., sp. nov. and Hyperibacter viscosus sp. nov., two new members in the family Rhodospirillaceae isolated from the rhizosphere of Hypericum perforatum.</title>
        <authorList>
            <person name="Noviana Z."/>
        </authorList>
    </citation>
    <scope>NUCLEOTIDE SEQUENCE [LARGE SCALE GENOMIC DNA]</scope>
    <source>
        <strain evidence="3 4">R5913</strain>
    </source>
</reference>
<evidence type="ECO:0000256" key="1">
    <source>
        <dbReference type="HAMAP-Rule" id="MF_00676"/>
    </source>
</evidence>
<dbReference type="PIRSF" id="PIRSF006173">
    <property type="entry name" value="UCP006173"/>
    <property type="match status" value="1"/>
</dbReference>
<sequence>MVLAKLRKKLAKRGAPKAAAKRAARKRKGEPEPFWKTKTLKEMTKPEWESLCDGCGRCCTVKFEDTETGLVEFTDVACRQLDSKSCRCKNYAKRKTLVPDCIALTVRMIGKLHWLPSTCAYRLVDEGKDLHWWHPLVSGDLNSVHKAGISVRNKVVSEDDVEDAEKRIVDWIK</sequence>
<dbReference type="NCBIfam" id="NF003507">
    <property type="entry name" value="PRK05170.2-5"/>
    <property type="match status" value="1"/>
</dbReference>